<keyword evidence="4 9" id="KW-0460">Magnesium</keyword>
<dbReference type="Pfam" id="PF01884">
    <property type="entry name" value="PcrB"/>
    <property type="match status" value="1"/>
</dbReference>
<keyword evidence="1 9" id="KW-0444">Lipid biosynthesis</keyword>
<gene>
    <name evidence="10" type="primary">pcrB</name>
    <name evidence="10" type="ORF">GCM10010832_17470</name>
</gene>
<keyword evidence="11" id="KW-1185">Reference proteome</keyword>
<keyword evidence="3 9" id="KW-0479">Metal-binding</keyword>
<keyword evidence="2 9" id="KW-0808">Transferase</keyword>
<feature type="binding site" evidence="9">
    <location>
        <position position="28"/>
    </location>
    <ligand>
        <name>Mg(2+)</name>
        <dbReference type="ChEBI" id="CHEBI:18420"/>
    </ligand>
</feature>
<dbReference type="SUPFAM" id="SSF51395">
    <property type="entry name" value="FMN-linked oxidoreductases"/>
    <property type="match status" value="1"/>
</dbReference>
<keyword evidence="7 9" id="KW-1208">Phospholipid metabolism</keyword>
<dbReference type="PANTHER" id="PTHR21235:SF22">
    <property type="entry name" value="GERANYLGERANYLGLYCERYL PHOSPHATE SYNTHASE"/>
    <property type="match status" value="1"/>
</dbReference>
<feature type="binding site" evidence="9">
    <location>
        <begin position="175"/>
        <end position="181"/>
    </location>
    <ligand>
        <name>sn-glycerol 1-phosphate</name>
        <dbReference type="ChEBI" id="CHEBI:57685"/>
    </ligand>
</feature>
<proteinExistence type="inferred from homology"/>
<evidence type="ECO:0000256" key="8">
    <source>
        <dbReference type="ARBA" id="ARBA00047288"/>
    </source>
</evidence>
<sequence>MLENSLTTSISLLKHIQQHKNQLAVLIDPEDFTEKPADFLKKIPQNTSYLLVGGSQVGAGKTQKVVANLKAFTNLPIVLFPGDYSQLTNEADAVLFLSLLSGRNPEYLIEQQIKAVDFLEKSNLEIIPTAYILVDGGCETAVVNVSKTQPIPPTEVRQIVKTALAGQFMGKQLIYLEAGSGAKQPVPLEVIAAVKKAIHIPLIVGGGIKTLAQREAAYQSGADIVVMGTAFEE</sequence>
<evidence type="ECO:0000256" key="7">
    <source>
        <dbReference type="ARBA" id="ARBA00023264"/>
    </source>
</evidence>
<dbReference type="EC" id="2.5.1.41" evidence="9"/>
<evidence type="ECO:0000256" key="1">
    <source>
        <dbReference type="ARBA" id="ARBA00022516"/>
    </source>
</evidence>
<accession>A0ABQ1SI95</accession>
<dbReference type="InterPro" id="IPR038597">
    <property type="entry name" value="GGGP/HepGP_synthase_sf"/>
</dbReference>
<comment type="cofactor">
    <cofactor evidence="9">
        <name>Mg(2+)</name>
        <dbReference type="ChEBI" id="CHEBI:18420"/>
    </cofactor>
</comment>
<feature type="binding site" evidence="9">
    <location>
        <begin position="206"/>
        <end position="207"/>
    </location>
    <ligand>
        <name>sn-glycerol 1-phosphate</name>
        <dbReference type="ChEBI" id="CHEBI:57685"/>
    </ligand>
</feature>
<dbReference type="HAMAP" id="MF_00112">
    <property type="entry name" value="GGGP_HepGP_synthase"/>
    <property type="match status" value="1"/>
</dbReference>
<organism evidence="10 11">
    <name type="scientific">Psychroflexus planctonicus</name>
    <dbReference type="NCBI Taxonomy" id="1526575"/>
    <lineage>
        <taxon>Bacteria</taxon>
        <taxon>Pseudomonadati</taxon>
        <taxon>Bacteroidota</taxon>
        <taxon>Flavobacteriia</taxon>
        <taxon>Flavobacteriales</taxon>
        <taxon>Flavobacteriaceae</taxon>
        <taxon>Psychroflexus</taxon>
    </lineage>
</organism>
<dbReference type="NCBIfam" id="TIGR01768">
    <property type="entry name" value="GGGP-family"/>
    <property type="match status" value="1"/>
</dbReference>
<evidence type="ECO:0000256" key="4">
    <source>
        <dbReference type="ARBA" id="ARBA00022842"/>
    </source>
</evidence>
<comment type="caution">
    <text evidence="9">Lacks conserved residue(s) required for the propagation of feature annotation.</text>
</comment>
<dbReference type="NCBIfam" id="NF003198">
    <property type="entry name" value="PRK04169.1-2"/>
    <property type="match status" value="1"/>
</dbReference>
<evidence type="ECO:0000256" key="2">
    <source>
        <dbReference type="ARBA" id="ARBA00022679"/>
    </source>
</evidence>
<comment type="catalytic activity">
    <reaction evidence="8 9">
        <text>sn-glycerol 1-phosphate + (2E,6E,10E)-geranylgeranyl diphosphate = sn-3-O-(geranylgeranyl)glycerol 1-phosphate + diphosphate</text>
        <dbReference type="Rhea" id="RHEA:23404"/>
        <dbReference type="ChEBI" id="CHEBI:33019"/>
        <dbReference type="ChEBI" id="CHEBI:57677"/>
        <dbReference type="ChEBI" id="CHEBI:57685"/>
        <dbReference type="ChEBI" id="CHEBI:58756"/>
        <dbReference type="EC" id="2.5.1.41"/>
    </reaction>
</comment>
<comment type="function">
    <text evidence="9">Prenyltransferase that catalyzes the transfer of the geranylgeranyl moiety of geranylgeranyl diphosphate (GGPP) to the C3 hydroxyl of sn-glycerol-1-phosphate (G1P).</text>
</comment>
<dbReference type="InterPro" id="IPR050064">
    <property type="entry name" value="IGPS_HisA/HisF"/>
</dbReference>
<feature type="binding site" evidence="9">
    <location>
        <position position="55"/>
    </location>
    <ligand>
        <name>Mg(2+)</name>
        <dbReference type="ChEBI" id="CHEBI:18420"/>
    </ligand>
</feature>
<dbReference type="NCBIfam" id="TIGR01769">
    <property type="entry name" value="GGGP"/>
    <property type="match status" value="1"/>
</dbReference>
<evidence type="ECO:0000256" key="5">
    <source>
        <dbReference type="ARBA" id="ARBA00023098"/>
    </source>
</evidence>
<evidence type="ECO:0000256" key="6">
    <source>
        <dbReference type="ARBA" id="ARBA00023209"/>
    </source>
</evidence>
<evidence type="ECO:0000256" key="3">
    <source>
        <dbReference type="ARBA" id="ARBA00022723"/>
    </source>
</evidence>
<evidence type="ECO:0000313" key="11">
    <source>
        <dbReference type="Proteomes" id="UP000599179"/>
    </source>
</evidence>
<name>A0ABQ1SI95_9FLAO</name>
<protein>
    <recommendedName>
        <fullName evidence="9">Geranylgeranylglyceryl phosphate synthase</fullName>
        <shortName evidence="9">GGGP synthase</shortName>
        <shortName evidence="9">GGGPS</shortName>
        <ecNumber evidence="9">2.5.1.41</ecNumber>
    </recommendedName>
    <alternativeName>
        <fullName evidence="9">(S)-3-O-geranylgeranylglyceryl phosphate synthase</fullName>
    </alternativeName>
    <alternativeName>
        <fullName evidence="9">Phosphoglycerol geranylgeranyltransferase</fullName>
    </alternativeName>
</protein>
<keyword evidence="5 9" id="KW-0443">Lipid metabolism</keyword>
<dbReference type="InterPro" id="IPR010946">
    <property type="entry name" value="GGGP_synth"/>
</dbReference>
<dbReference type="PANTHER" id="PTHR21235">
    <property type="entry name" value="IMIDAZOLE GLYCEROL PHOSPHATE SYNTHASE SUBUNIT HISF/H IGP SYNTHASE SUBUNIT HISF/H"/>
    <property type="match status" value="1"/>
</dbReference>
<reference evidence="11" key="1">
    <citation type="journal article" date="2019" name="Int. J. Syst. Evol. Microbiol.">
        <title>The Global Catalogue of Microorganisms (GCM) 10K type strain sequencing project: providing services to taxonomists for standard genome sequencing and annotation.</title>
        <authorList>
            <consortium name="The Broad Institute Genomics Platform"/>
            <consortium name="The Broad Institute Genome Sequencing Center for Infectious Disease"/>
            <person name="Wu L."/>
            <person name="Ma J."/>
        </authorList>
    </citation>
    <scope>NUCLEOTIDE SEQUENCE [LARGE SCALE GENOMIC DNA]</scope>
    <source>
        <strain evidence="11">CGMCC 1.12931</strain>
    </source>
</reference>
<comment type="similarity">
    <text evidence="9">Belongs to the GGGP/HepGP synthase family. Group II subfamily.</text>
</comment>
<dbReference type="Proteomes" id="UP000599179">
    <property type="component" value="Unassembled WGS sequence"/>
</dbReference>
<evidence type="ECO:0000256" key="9">
    <source>
        <dbReference type="HAMAP-Rule" id="MF_00112"/>
    </source>
</evidence>
<comment type="caution">
    <text evidence="10">The sequence shown here is derived from an EMBL/GenBank/DDBJ whole genome shotgun (WGS) entry which is preliminary data.</text>
</comment>
<keyword evidence="6 9" id="KW-0594">Phospholipid biosynthesis</keyword>
<dbReference type="InterPro" id="IPR008205">
    <property type="entry name" value="GGGP_HepGP_synthase"/>
</dbReference>
<feature type="binding site" evidence="9">
    <location>
        <begin position="228"/>
        <end position="229"/>
    </location>
    <ligand>
        <name>sn-glycerol 1-phosphate</name>
        <dbReference type="ChEBI" id="CHEBI:57685"/>
    </ligand>
</feature>
<evidence type="ECO:0000313" key="10">
    <source>
        <dbReference type="EMBL" id="GGE37715.1"/>
    </source>
</evidence>
<dbReference type="EMBL" id="BMGM01000007">
    <property type="protein sequence ID" value="GGE37715.1"/>
    <property type="molecule type" value="Genomic_DNA"/>
</dbReference>
<dbReference type="Gene3D" id="3.20.20.390">
    <property type="entry name" value="FMN-linked oxidoreductases"/>
    <property type="match status" value="1"/>
</dbReference>